<dbReference type="Gene3D" id="3.40.190.150">
    <property type="entry name" value="Bordetella uptake gene, domain 1"/>
    <property type="match status" value="1"/>
</dbReference>
<dbReference type="Proteomes" id="UP000245765">
    <property type="component" value="Unassembled WGS sequence"/>
</dbReference>
<dbReference type="OrthoDB" id="9780943at2"/>
<feature type="compositionally biased region" description="Basic and acidic residues" evidence="1">
    <location>
        <begin position="126"/>
        <end position="137"/>
    </location>
</feature>
<feature type="region of interest" description="Disordered" evidence="1">
    <location>
        <begin position="79"/>
        <end position="137"/>
    </location>
</feature>
<evidence type="ECO:0000256" key="1">
    <source>
        <dbReference type="SAM" id="MobiDB-lite"/>
    </source>
</evidence>
<dbReference type="EMBL" id="QGNA01000004">
    <property type="protein sequence ID" value="PWS35937.1"/>
    <property type="molecule type" value="Genomic_DNA"/>
</dbReference>
<proteinExistence type="predicted"/>
<dbReference type="InterPro" id="IPR042100">
    <property type="entry name" value="Bug_dom1"/>
</dbReference>
<sequence>MTRRSPLAPQVGTLDEQGRRGFTGSSWVGLVAPARTPKPLVARMAAGLGADCAAAAAIHTRSAIEHGFCAVCGRTLRLNGRTTQSRRDHGRARSAPSCAGASHARRGARPRQASPRSRPAASPRAACRDAQRPRGCG</sequence>
<name>A0A317FD27_9PROT</name>
<accession>A0A317FD27</accession>
<keyword evidence="3" id="KW-1185">Reference proteome</keyword>
<evidence type="ECO:0000313" key="3">
    <source>
        <dbReference type="Proteomes" id="UP000245765"/>
    </source>
</evidence>
<reference evidence="3" key="1">
    <citation type="submission" date="2018-05" db="EMBL/GenBank/DDBJ databases">
        <authorList>
            <person name="Du Z."/>
            <person name="Wang X."/>
        </authorList>
    </citation>
    <scope>NUCLEOTIDE SEQUENCE [LARGE SCALE GENOMIC DNA]</scope>
    <source>
        <strain evidence="3">CQN31</strain>
    </source>
</reference>
<feature type="compositionally biased region" description="Low complexity" evidence="1">
    <location>
        <begin position="110"/>
        <end position="125"/>
    </location>
</feature>
<organism evidence="2 3">
    <name type="scientific">Falsiroseomonas bella</name>
    <dbReference type="NCBI Taxonomy" id="2184016"/>
    <lineage>
        <taxon>Bacteria</taxon>
        <taxon>Pseudomonadati</taxon>
        <taxon>Pseudomonadota</taxon>
        <taxon>Alphaproteobacteria</taxon>
        <taxon>Acetobacterales</taxon>
        <taxon>Roseomonadaceae</taxon>
        <taxon>Falsiroseomonas</taxon>
    </lineage>
</organism>
<evidence type="ECO:0000313" key="2">
    <source>
        <dbReference type="EMBL" id="PWS35937.1"/>
    </source>
</evidence>
<protein>
    <submittedName>
        <fullName evidence="2">Uncharacterized protein</fullName>
    </submittedName>
</protein>
<dbReference type="Gene3D" id="3.40.190.10">
    <property type="entry name" value="Periplasmic binding protein-like II"/>
    <property type="match status" value="1"/>
</dbReference>
<gene>
    <name evidence="2" type="ORF">DFH01_20465</name>
</gene>
<comment type="caution">
    <text evidence="2">The sequence shown here is derived from an EMBL/GenBank/DDBJ whole genome shotgun (WGS) entry which is preliminary data.</text>
</comment>
<dbReference type="AlphaFoldDB" id="A0A317FD27"/>